<name>A0A225WZ11_9STRA</name>
<keyword evidence="2" id="KW-1185">Reference proteome</keyword>
<evidence type="ECO:0000313" key="2">
    <source>
        <dbReference type="Proteomes" id="UP000198211"/>
    </source>
</evidence>
<proteinExistence type="predicted"/>
<protein>
    <submittedName>
        <fullName evidence="1">Uncharacterized protein</fullName>
    </submittedName>
</protein>
<sequence length="147" mass="17027">MQCMCLSPTTVLRRKPIASISDADIIGGVMHRCKTMDLSIDDCDERVSHYYEAFNRIVENNGLQDLIRNDKDDDPANKCRMKFRCHILINPFNRRSSSHISRLIDFESRDANLMILDSLIGYYNIRSCNSGSIRFRKIIILKPISNR</sequence>
<accession>A0A225WZ11</accession>
<dbReference type="AlphaFoldDB" id="A0A225WZ11"/>
<dbReference type="Proteomes" id="UP000198211">
    <property type="component" value="Unassembled WGS sequence"/>
</dbReference>
<evidence type="ECO:0000313" key="1">
    <source>
        <dbReference type="EMBL" id="OWZ22762.1"/>
    </source>
</evidence>
<dbReference type="EMBL" id="NBNE01000111">
    <property type="protein sequence ID" value="OWZ22762.1"/>
    <property type="molecule type" value="Genomic_DNA"/>
</dbReference>
<comment type="caution">
    <text evidence="1">The sequence shown here is derived from an EMBL/GenBank/DDBJ whole genome shotgun (WGS) entry which is preliminary data.</text>
</comment>
<organism evidence="1 2">
    <name type="scientific">Phytophthora megakarya</name>
    <dbReference type="NCBI Taxonomy" id="4795"/>
    <lineage>
        <taxon>Eukaryota</taxon>
        <taxon>Sar</taxon>
        <taxon>Stramenopiles</taxon>
        <taxon>Oomycota</taxon>
        <taxon>Peronosporomycetes</taxon>
        <taxon>Peronosporales</taxon>
        <taxon>Peronosporaceae</taxon>
        <taxon>Phytophthora</taxon>
    </lineage>
</organism>
<gene>
    <name evidence="1" type="ORF">PHMEG_0002480</name>
</gene>
<reference evidence="2" key="1">
    <citation type="submission" date="2017-03" db="EMBL/GenBank/DDBJ databases">
        <title>Phytopthora megakarya and P. palmivora, two closely related causual agents of cacao black pod achieved similar genome size and gene model numbers by different mechanisms.</title>
        <authorList>
            <person name="Ali S."/>
            <person name="Shao J."/>
            <person name="Larry D.J."/>
            <person name="Kronmiller B."/>
            <person name="Shen D."/>
            <person name="Strem M.D."/>
            <person name="Melnick R.L."/>
            <person name="Guiltinan M.J."/>
            <person name="Tyler B.M."/>
            <person name="Meinhardt L.W."/>
            <person name="Bailey B.A."/>
        </authorList>
    </citation>
    <scope>NUCLEOTIDE SEQUENCE [LARGE SCALE GENOMIC DNA]</scope>
    <source>
        <strain evidence="2">zdho120</strain>
    </source>
</reference>